<evidence type="ECO:0000313" key="2">
    <source>
        <dbReference type="Proteomes" id="UP000234681"/>
    </source>
</evidence>
<dbReference type="AlphaFoldDB" id="A6JHA7"/>
<protein>
    <submittedName>
        <fullName evidence="1">Arginine vasopressin-induced 1, isoform CRA_a</fullName>
    </submittedName>
</protein>
<evidence type="ECO:0000313" key="1">
    <source>
        <dbReference type="EMBL" id="EDL94231.1"/>
    </source>
</evidence>
<gene>
    <name evidence="1 3" type="primary">Avpi1</name>
    <name evidence="1" type="ORF">rCG_57610</name>
</gene>
<dbReference type="RGD" id="621721">
    <property type="gene designation" value="Avpi1"/>
</dbReference>
<dbReference type="EMBL" id="CH473986">
    <property type="protein sequence ID" value="EDL94231.1"/>
    <property type="molecule type" value="Genomic_DNA"/>
</dbReference>
<sequence>MQHLAVSATDNYCHHPAVFQSCATGQCRGETCLSGK</sequence>
<evidence type="ECO:0000313" key="3">
    <source>
        <dbReference type="RGD" id="621721"/>
    </source>
</evidence>
<organism evidence="1 2">
    <name type="scientific">Rattus norvegicus</name>
    <name type="common">Rat</name>
    <dbReference type="NCBI Taxonomy" id="10116"/>
    <lineage>
        <taxon>Eukaryota</taxon>
        <taxon>Metazoa</taxon>
        <taxon>Chordata</taxon>
        <taxon>Craniata</taxon>
        <taxon>Vertebrata</taxon>
        <taxon>Euteleostomi</taxon>
        <taxon>Mammalia</taxon>
        <taxon>Eutheria</taxon>
        <taxon>Euarchontoglires</taxon>
        <taxon>Glires</taxon>
        <taxon>Rodentia</taxon>
        <taxon>Myomorpha</taxon>
        <taxon>Muroidea</taxon>
        <taxon>Muridae</taxon>
        <taxon>Murinae</taxon>
        <taxon>Rattus</taxon>
    </lineage>
</organism>
<name>A6JHA7_RAT</name>
<reference evidence="2" key="1">
    <citation type="submission" date="2005-09" db="EMBL/GenBank/DDBJ databases">
        <authorList>
            <person name="Mural R.J."/>
            <person name="Li P.W."/>
            <person name="Adams M.D."/>
            <person name="Amanatides P.G."/>
            <person name="Baden-Tillson H."/>
            <person name="Barnstead M."/>
            <person name="Chin S.H."/>
            <person name="Dew I."/>
            <person name="Evans C.A."/>
            <person name="Ferriera S."/>
            <person name="Flanigan M."/>
            <person name="Fosler C."/>
            <person name="Glodek A."/>
            <person name="Gu Z."/>
            <person name="Holt R.A."/>
            <person name="Jennings D."/>
            <person name="Kraft C.L."/>
            <person name="Lu F."/>
            <person name="Nguyen T."/>
            <person name="Nusskern D.R."/>
            <person name="Pfannkoch C.M."/>
            <person name="Sitter C."/>
            <person name="Sutton G.G."/>
            <person name="Venter J.C."/>
            <person name="Wang Z."/>
            <person name="Woodage T."/>
            <person name="Zheng X.H."/>
            <person name="Zhong F."/>
        </authorList>
    </citation>
    <scope>NUCLEOTIDE SEQUENCE [LARGE SCALE GENOMIC DNA]</scope>
    <source>
        <strain>BN</strain>
        <strain evidence="2">Sprague-Dawley</strain>
    </source>
</reference>
<dbReference type="Proteomes" id="UP000234681">
    <property type="component" value="Chromosome 1"/>
</dbReference>
<proteinExistence type="predicted"/>
<accession>A6JHA7</accession>